<evidence type="ECO:0000256" key="2">
    <source>
        <dbReference type="ARBA" id="ARBA00022857"/>
    </source>
</evidence>
<dbReference type="AlphaFoldDB" id="A0A420SFW7"/>
<evidence type="ECO:0000313" key="4">
    <source>
        <dbReference type="EMBL" id="RKL28156.1"/>
    </source>
</evidence>
<dbReference type="PANTHER" id="PTHR43180">
    <property type="entry name" value="3-OXOACYL-(ACYL-CARRIER-PROTEIN) REDUCTASE (AFU_ORTHOLOGUE AFUA_6G11210)"/>
    <property type="match status" value="1"/>
</dbReference>
<keyword evidence="3" id="KW-0560">Oxidoreductase</keyword>
<accession>A0A420SFW7</accession>
<gene>
    <name evidence="4" type="ORF">BFJ72_g12616</name>
</gene>
<dbReference type="Proteomes" id="UP000283569">
    <property type="component" value="Unassembled WGS sequence"/>
</dbReference>
<dbReference type="GO" id="GO:0016491">
    <property type="term" value="F:oxidoreductase activity"/>
    <property type="evidence" value="ECO:0007669"/>
    <property type="project" value="UniProtKB-KW"/>
</dbReference>
<proteinExistence type="inferred from homology"/>
<comment type="caution">
    <text evidence="4">The sequence shown here is derived from an EMBL/GenBank/DDBJ whole genome shotgun (WGS) entry which is preliminary data.</text>
</comment>
<keyword evidence="2" id="KW-0521">NADP</keyword>
<dbReference type="EMBL" id="MRDB01000066">
    <property type="protein sequence ID" value="RKL28156.1"/>
    <property type="molecule type" value="Genomic_DNA"/>
</dbReference>
<dbReference type="InterPro" id="IPR002347">
    <property type="entry name" value="SDR_fam"/>
</dbReference>
<evidence type="ECO:0000313" key="5">
    <source>
        <dbReference type="Proteomes" id="UP000283569"/>
    </source>
</evidence>
<dbReference type="Gene3D" id="3.40.50.720">
    <property type="entry name" value="NAD(P)-binding Rossmann-like Domain"/>
    <property type="match status" value="1"/>
</dbReference>
<evidence type="ECO:0000256" key="1">
    <source>
        <dbReference type="ARBA" id="ARBA00006484"/>
    </source>
</evidence>
<dbReference type="SUPFAM" id="SSF51735">
    <property type="entry name" value="NAD(P)-binding Rossmann-fold domains"/>
    <property type="match status" value="1"/>
</dbReference>
<sequence length="298" mass="31992">MMSVENKTVIITGGARGIGAATSRLYNAHGAQVVIADLASAHDAANELIHSCRHPSHAVFIAVDIANWDDMTSLFRKATERFGRVNIVVANAGIMERKDTFALDEVDEYGELIESKEAFRVIDINLKGTLNTLRLAMHYMSKPRVDGDAGSIVLIASTSGYFGGTGVGAYVASKHGVIGLLRACQGVAIRRGIRVNAVAPFFTPTQITAGYAQQWKDSGLEANTPETVAEEIYRVSVEPTLTGECSMVAGRFVHPVESARTALIPAFVGQDIANLMAESKEFFDSIGGYKLPELKQGS</sequence>
<protein>
    <recommendedName>
        <fullName evidence="6">NADPH-dependent beta-ketoacyl reductase (RhlG)</fullName>
    </recommendedName>
</protein>
<dbReference type="PANTHER" id="PTHR43180:SF33">
    <property type="entry name" value="15-HYDROXYPROSTAGLANDIN DEHYDROGENASE [NAD(+)]-LIKE"/>
    <property type="match status" value="1"/>
</dbReference>
<evidence type="ECO:0008006" key="6">
    <source>
        <dbReference type="Google" id="ProtNLM"/>
    </source>
</evidence>
<dbReference type="InterPro" id="IPR036291">
    <property type="entry name" value="NAD(P)-bd_dom_sf"/>
</dbReference>
<comment type="similarity">
    <text evidence="1">Belongs to the short-chain dehydrogenases/reductases (SDR) family.</text>
</comment>
<reference evidence="4 5" key="1">
    <citation type="journal article" date="2018" name="Sci. Rep.">
        <title>Characterisation of pathogen-specific regions and novel effector candidates in Fusarium oxysporum f. sp. cepae.</title>
        <authorList>
            <person name="Armitage A.D."/>
            <person name="Taylor A."/>
            <person name="Sobczyk M.K."/>
            <person name="Baxter L."/>
            <person name="Greenfield B.P."/>
            <person name="Bates H.J."/>
            <person name="Wilson F."/>
            <person name="Jackson A.C."/>
            <person name="Ott S."/>
            <person name="Harrison R.J."/>
            <person name="Clarkson J.P."/>
        </authorList>
    </citation>
    <scope>NUCLEOTIDE SEQUENCE [LARGE SCALE GENOMIC DNA]</scope>
    <source>
        <strain evidence="4 5">Fp_A8</strain>
    </source>
</reference>
<dbReference type="PRINTS" id="PR00081">
    <property type="entry name" value="GDHRDH"/>
</dbReference>
<evidence type="ECO:0000256" key="3">
    <source>
        <dbReference type="ARBA" id="ARBA00023002"/>
    </source>
</evidence>
<dbReference type="Pfam" id="PF00106">
    <property type="entry name" value="adh_short"/>
    <property type="match status" value="1"/>
</dbReference>
<organism evidence="4 5">
    <name type="scientific">Gibberella intermedia</name>
    <name type="common">Bulb rot disease fungus</name>
    <name type="synonym">Fusarium proliferatum</name>
    <dbReference type="NCBI Taxonomy" id="948311"/>
    <lineage>
        <taxon>Eukaryota</taxon>
        <taxon>Fungi</taxon>
        <taxon>Dikarya</taxon>
        <taxon>Ascomycota</taxon>
        <taxon>Pezizomycotina</taxon>
        <taxon>Sordariomycetes</taxon>
        <taxon>Hypocreomycetidae</taxon>
        <taxon>Hypocreales</taxon>
        <taxon>Nectriaceae</taxon>
        <taxon>Fusarium</taxon>
        <taxon>Fusarium fujikuroi species complex</taxon>
    </lineage>
</organism>
<name>A0A420SFW7_GIBIN</name>